<dbReference type="Proteomes" id="UP001604277">
    <property type="component" value="Unassembled WGS sequence"/>
</dbReference>
<proteinExistence type="predicted"/>
<evidence type="ECO:0000313" key="2">
    <source>
        <dbReference type="EMBL" id="KAL2462797.1"/>
    </source>
</evidence>
<evidence type="ECO:0000313" key="3">
    <source>
        <dbReference type="Proteomes" id="UP001604277"/>
    </source>
</evidence>
<feature type="region of interest" description="Disordered" evidence="1">
    <location>
        <begin position="43"/>
        <end position="71"/>
    </location>
</feature>
<dbReference type="AlphaFoldDB" id="A0ABD1PFW3"/>
<name>A0ABD1PFW3_9LAMI</name>
<reference evidence="3" key="1">
    <citation type="submission" date="2024-07" db="EMBL/GenBank/DDBJ databases">
        <title>Two chromosome-level genome assemblies of Korean endemic species Abeliophyllum distichum and Forsythia ovata (Oleaceae).</title>
        <authorList>
            <person name="Jang H."/>
        </authorList>
    </citation>
    <scope>NUCLEOTIDE SEQUENCE [LARGE SCALE GENOMIC DNA]</scope>
</reference>
<evidence type="ECO:0000256" key="1">
    <source>
        <dbReference type="SAM" id="MobiDB-lite"/>
    </source>
</evidence>
<comment type="caution">
    <text evidence="2">The sequence shown here is derived from an EMBL/GenBank/DDBJ whole genome shotgun (WGS) entry which is preliminary data.</text>
</comment>
<protein>
    <submittedName>
        <fullName evidence="2">Uncharacterized protein</fullName>
    </submittedName>
</protein>
<accession>A0ABD1PFW3</accession>
<gene>
    <name evidence="2" type="ORF">Fot_54034</name>
</gene>
<sequence length="129" mass="13797">MGGQFQRCTISVAEHDIRAQCDWGAITYPRRVLLQSPIAPFITPGRCAPPKPSPTPDLISGERNGKGSHDARKVRKWGLKIAVKDSELEEEMGGFGGEVEAGGVSSAAVGEVTPAVGRQFRAQIGRRGK</sequence>
<keyword evidence="3" id="KW-1185">Reference proteome</keyword>
<organism evidence="2 3">
    <name type="scientific">Forsythia ovata</name>
    <dbReference type="NCBI Taxonomy" id="205694"/>
    <lineage>
        <taxon>Eukaryota</taxon>
        <taxon>Viridiplantae</taxon>
        <taxon>Streptophyta</taxon>
        <taxon>Embryophyta</taxon>
        <taxon>Tracheophyta</taxon>
        <taxon>Spermatophyta</taxon>
        <taxon>Magnoliopsida</taxon>
        <taxon>eudicotyledons</taxon>
        <taxon>Gunneridae</taxon>
        <taxon>Pentapetalae</taxon>
        <taxon>asterids</taxon>
        <taxon>lamiids</taxon>
        <taxon>Lamiales</taxon>
        <taxon>Oleaceae</taxon>
        <taxon>Forsythieae</taxon>
        <taxon>Forsythia</taxon>
    </lineage>
</organism>
<dbReference type="EMBL" id="JBFOLJ010000020">
    <property type="protein sequence ID" value="KAL2462797.1"/>
    <property type="molecule type" value="Genomic_DNA"/>
</dbReference>